<reference evidence="1" key="1">
    <citation type="journal article" date="2020" name="Stud. Mycol.">
        <title>101 Dothideomycetes genomes: a test case for predicting lifestyles and emergence of pathogens.</title>
        <authorList>
            <person name="Haridas S."/>
            <person name="Albert R."/>
            <person name="Binder M."/>
            <person name="Bloem J."/>
            <person name="Labutti K."/>
            <person name="Salamov A."/>
            <person name="Andreopoulos B."/>
            <person name="Baker S."/>
            <person name="Barry K."/>
            <person name="Bills G."/>
            <person name="Bluhm B."/>
            <person name="Cannon C."/>
            <person name="Castanera R."/>
            <person name="Culley D."/>
            <person name="Daum C."/>
            <person name="Ezra D."/>
            <person name="Gonzalez J."/>
            <person name="Henrissat B."/>
            <person name="Kuo A."/>
            <person name="Liang C."/>
            <person name="Lipzen A."/>
            <person name="Lutzoni F."/>
            <person name="Magnuson J."/>
            <person name="Mondo S."/>
            <person name="Nolan M."/>
            <person name="Ohm R."/>
            <person name="Pangilinan J."/>
            <person name="Park H.-J."/>
            <person name="Ramirez L."/>
            <person name="Alfaro M."/>
            <person name="Sun H."/>
            <person name="Tritt A."/>
            <person name="Yoshinaga Y."/>
            <person name="Zwiers L.-H."/>
            <person name="Turgeon B."/>
            <person name="Goodwin S."/>
            <person name="Spatafora J."/>
            <person name="Crous P."/>
            <person name="Grigoriev I."/>
        </authorList>
    </citation>
    <scope>NUCLEOTIDE SEQUENCE</scope>
    <source>
        <strain evidence="1">CBS 525.71</strain>
    </source>
</reference>
<proteinExistence type="predicted"/>
<gene>
    <name evidence="1" type="ORF">BU25DRAFT_421755</name>
</gene>
<keyword evidence="2" id="KW-1185">Reference proteome</keyword>
<accession>A0ACB6RZW4</accession>
<protein>
    <submittedName>
        <fullName evidence="1">Alpha/beta-hydrolase</fullName>
    </submittedName>
</protein>
<organism evidence="1 2">
    <name type="scientific">Macroventuria anomochaeta</name>
    <dbReference type="NCBI Taxonomy" id="301207"/>
    <lineage>
        <taxon>Eukaryota</taxon>
        <taxon>Fungi</taxon>
        <taxon>Dikarya</taxon>
        <taxon>Ascomycota</taxon>
        <taxon>Pezizomycotina</taxon>
        <taxon>Dothideomycetes</taxon>
        <taxon>Pleosporomycetidae</taxon>
        <taxon>Pleosporales</taxon>
        <taxon>Pleosporineae</taxon>
        <taxon>Didymellaceae</taxon>
        <taxon>Macroventuria</taxon>
    </lineage>
</organism>
<evidence type="ECO:0000313" key="2">
    <source>
        <dbReference type="Proteomes" id="UP000799754"/>
    </source>
</evidence>
<evidence type="ECO:0000313" key="1">
    <source>
        <dbReference type="EMBL" id="KAF2627318.1"/>
    </source>
</evidence>
<name>A0ACB6RZW4_9PLEO</name>
<dbReference type="EMBL" id="MU006717">
    <property type="protein sequence ID" value="KAF2627318.1"/>
    <property type="molecule type" value="Genomic_DNA"/>
</dbReference>
<dbReference type="Proteomes" id="UP000799754">
    <property type="component" value="Unassembled WGS sequence"/>
</dbReference>
<sequence length="261" mass="27318">MCRIWQPACATRELPVAVWIHGGAFSQGGTVDPLYNVSYIAQNGVEIASGIEVTIIGESAGAASVGIHLIAYGVRDDKLFSAAIMESGAPLLLGNKYNASLEQANLKLVSFVCVPIITGTNTDEGVFTAVGMNINIDDDFRIRAAGYGSNDTFGKLEVLYPDSPAIGIPELWQTPTGRGNRRSAGPPFRVTSLLLHPGVLCVSGGLSTGFQRTATASTGTRLCFPSVELVESCSARGSPQNTLRVGSVACSRGATRPPSLS</sequence>
<comment type="caution">
    <text evidence="1">The sequence shown here is derived from an EMBL/GenBank/DDBJ whole genome shotgun (WGS) entry which is preliminary data.</text>
</comment>